<evidence type="ECO:0000256" key="1">
    <source>
        <dbReference type="SAM" id="MobiDB-lite"/>
    </source>
</evidence>
<feature type="chain" id="PRO_5040502504" description="G domain-containing protein" evidence="2">
    <location>
        <begin position="19"/>
        <end position="1455"/>
    </location>
</feature>
<evidence type="ECO:0000313" key="4">
    <source>
        <dbReference type="Proteomes" id="UP001151699"/>
    </source>
</evidence>
<organism evidence="3 4">
    <name type="scientific">Pseudolycoriella hygida</name>
    <dbReference type="NCBI Taxonomy" id="35572"/>
    <lineage>
        <taxon>Eukaryota</taxon>
        <taxon>Metazoa</taxon>
        <taxon>Ecdysozoa</taxon>
        <taxon>Arthropoda</taxon>
        <taxon>Hexapoda</taxon>
        <taxon>Insecta</taxon>
        <taxon>Pterygota</taxon>
        <taxon>Neoptera</taxon>
        <taxon>Endopterygota</taxon>
        <taxon>Diptera</taxon>
        <taxon>Nematocera</taxon>
        <taxon>Sciaroidea</taxon>
        <taxon>Sciaridae</taxon>
        <taxon>Pseudolycoriella</taxon>
    </lineage>
</organism>
<feature type="signal peptide" evidence="2">
    <location>
        <begin position="1"/>
        <end position="18"/>
    </location>
</feature>
<keyword evidence="4" id="KW-1185">Reference proteome</keyword>
<evidence type="ECO:0008006" key="5">
    <source>
        <dbReference type="Google" id="ProtNLM"/>
    </source>
</evidence>
<proteinExistence type="predicted"/>
<feature type="non-terminal residue" evidence="3">
    <location>
        <position position="1455"/>
    </location>
</feature>
<reference evidence="3" key="1">
    <citation type="submission" date="2022-07" db="EMBL/GenBank/DDBJ databases">
        <authorList>
            <person name="Trinca V."/>
            <person name="Uliana J.V.C."/>
            <person name="Torres T.T."/>
            <person name="Ward R.J."/>
            <person name="Monesi N."/>
        </authorList>
    </citation>
    <scope>NUCLEOTIDE SEQUENCE</scope>
    <source>
        <strain evidence="3">HSMRA1968</strain>
        <tissue evidence="3">Whole embryos</tissue>
    </source>
</reference>
<dbReference type="Gene3D" id="3.40.50.300">
    <property type="entry name" value="P-loop containing nucleotide triphosphate hydrolases"/>
    <property type="match status" value="1"/>
</dbReference>
<dbReference type="Proteomes" id="UP001151699">
    <property type="component" value="Unassembled WGS sequence"/>
</dbReference>
<protein>
    <recommendedName>
        <fullName evidence="5">G domain-containing protein</fullName>
    </recommendedName>
</protein>
<sequence length="1455" mass="166082">MRINLAFLILLLLKRGLSQVVSNTEDNVKEILDFLREGDGMIKSTEQRDIIYLLGPTGTGKTTLAHLLTGNPNSLRSVETDEDSDDFVIEQLSDDKIGSVTFQSKTIYPDLLVDENNVPFYDCPGFSDTRNMSIEIATTYFTKKAINFADRVKIVFVVNYNSMLKGFSSRRDFADFVKQATEFLKNVKAYRDGIILVASKVPVYAGQINNDTKMLNKVKNFLTEYRKFLIEDDRGTNASLSKSDQKVLNNKLDLLDIFLLDERIVLFKRPIKSGVVSDIPGMMRNRDEMLDSINRKINFVEMSDDDFGYTLSDRSKLQITAVTEEINQMITTLFESISEKVIDYYSQKMLPFNNIDNLKIECENVLQTLSKISDGMARVPSTPTYLLAVKQLNIPNIQQDVDDIMNHIDYIQFFEIVHDEPISMRTADWAGALNKCLQFLENEKNWHLFVEKLLDYLSGYDVQKNTSNYDVTNIERWGLGDNLDENLDNSYTRSGIFITEENFEDFLKKFMAFELVKDTEATKGKIDSLNDILNGTIKTKPTCNCDRNKLTIKGNFMKISDLERYEKICEEKVDLIEVFGMSTIFFDTDIRKHVDLVVIAPKWHVVKSPVQIILDGDDGKDEDNIVTSHNLLNGKPGRPGQNANNFFGFGKEFVNIDELHITAVGGNGGRGQDGSNGTDGLEIQTPPDGSDGKLLGRHAKSVHLVEDSHIGFLFFNRKHWEYETYESSVHCPSINGIGGSGGLSGSGGTIELNGMPGIKILVKDGELGSPGKHGKCGKSFNKVELFKTKTKECIFWFFCGKKITWTSRRLSDATCLQKCQNSTLVNVNGLLKPAPVKRLNSALSIDQYKVFVRENVHTLPINPKLAFNFLRSMEENLKIRQAYDTAAFIDDFYQIEKQFHAFKNENNFVFFYQSLLDRILEYVANPSNEFHANERTILANLYTAGLSKICQIQSGTEQSLIVDMNSYLDVAIGNIQQLEKIGKQNALNQFKNEYRKHMETRINDNQNIISLDIMPEIEKLNVQIESMFEKSLDKVVKEKYSVADNAVHYSKMKSRFEESINLRGVFKVLKVVARVASFFTGFGSVAGRTIDTMSQIANVFSDNRKHQNPSDKISFTVSDEFQDNFSQLERNEQNFKHQKTTSILGVIEDILQATAGLSFDNFLIPLMSIKRKLTDSKRVDLSSEEIDILETEVQNMVRNKTAELRNNSRKEPKLLRTLENVGKKLAILQIDVDLFKKIAANDRKLQEIESITRQSQTKLFELNNFERSLLRSIDPMLKQIQLLLNDIPGNLNDYKTHEKLPLAAIKWRVQNMLKDLRYHMQQFRGDSFYYKRELLHLFDKLDTTISTLSSIYHQMEIYEDQVKLSSYIANIESADYTFEDNASTEDLENVNRLNFIIKSNVLLTIFDHALNGFKQTIFPFADFYLRSVNLPQQFNGETDLQGLVKQSSEELVSLK</sequence>
<dbReference type="SUPFAM" id="SSF52540">
    <property type="entry name" value="P-loop containing nucleoside triphosphate hydrolases"/>
    <property type="match status" value="1"/>
</dbReference>
<gene>
    <name evidence="3" type="ORF">Bhyg_15962</name>
</gene>
<dbReference type="InterPro" id="IPR027417">
    <property type="entry name" value="P-loop_NTPase"/>
</dbReference>
<comment type="caution">
    <text evidence="3">The sequence shown here is derived from an EMBL/GenBank/DDBJ whole genome shotgun (WGS) entry which is preliminary data.</text>
</comment>
<feature type="compositionally biased region" description="Gly residues" evidence="1">
    <location>
        <begin position="665"/>
        <end position="674"/>
    </location>
</feature>
<feature type="region of interest" description="Disordered" evidence="1">
    <location>
        <begin position="665"/>
        <end position="695"/>
    </location>
</feature>
<dbReference type="EMBL" id="WJQU01001871">
    <property type="protein sequence ID" value="KAJ6633596.1"/>
    <property type="molecule type" value="Genomic_DNA"/>
</dbReference>
<evidence type="ECO:0000313" key="3">
    <source>
        <dbReference type="EMBL" id="KAJ6633596.1"/>
    </source>
</evidence>
<name>A0A9Q0MLQ2_9DIPT</name>
<keyword evidence="2" id="KW-0732">Signal</keyword>
<evidence type="ECO:0000256" key="2">
    <source>
        <dbReference type="SAM" id="SignalP"/>
    </source>
</evidence>
<accession>A0A9Q0MLQ2</accession>
<dbReference type="OrthoDB" id="7791332at2759"/>